<protein>
    <submittedName>
        <fullName evidence="1">Uncharacterized protein</fullName>
    </submittedName>
</protein>
<proteinExistence type="predicted"/>
<dbReference type="EMBL" id="GBRH01161173">
    <property type="protein sequence ID" value="JAE36723.1"/>
    <property type="molecule type" value="Transcribed_RNA"/>
</dbReference>
<dbReference type="AlphaFoldDB" id="A0A0A9HUZ0"/>
<name>A0A0A9HUZ0_ARUDO</name>
<accession>A0A0A9HUZ0</accession>
<organism evidence="1">
    <name type="scientific">Arundo donax</name>
    <name type="common">Giant reed</name>
    <name type="synonym">Donax arundinaceus</name>
    <dbReference type="NCBI Taxonomy" id="35708"/>
    <lineage>
        <taxon>Eukaryota</taxon>
        <taxon>Viridiplantae</taxon>
        <taxon>Streptophyta</taxon>
        <taxon>Embryophyta</taxon>
        <taxon>Tracheophyta</taxon>
        <taxon>Spermatophyta</taxon>
        <taxon>Magnoliopsida</taxon>
        <taxon>Liliopsida</taxon>
        <taxon>Poales</taxon>
        <taxon>Poaceae</taxon>
        <taxon>PACMAD clade</taxon>
        <taxon>Arundinoideae</taxon>
        <taxon>Arundineae</taxon>
        <taxon>Arundo</taxon>
    </lineage>
</organism>
<reference evidence="1" key="1">
    <citation type="submission" date="2014-09" db="EMBL/GenBank/DDBJ databases">
        <authorList>
            <person name="Magalhaes I.L.F."/>
            <person name="Oliveira U."/>
            <person name="Santos F.R."/>
            <person name="Vidigal T.H.D.A."/>
            <person name="Brescovit A.D."/>
            <person name="Santos A.J."/>
        </authorList>
    </citation>
    <scope>NUCLEOTIDE SEQUENCE</scope>
    <source>
        <tissue evidence="1">Shoot tissue taken approximately 20 cm above the soil surface</tissue>
    </source>
</reference>
<evidence type="ECO:0000313" key="1">
    <source>
        <dbReference type="EMBL" id="JAE36723.1"/>
    </source>
</evidence>
<sequence>MPTSALQIVQLVAKRGRGRGKVGEFIAGWLTSGDWRLSTRTGVAGRLCRNLECRRINLI</sequence>
<reference evidence="1" key="2">
    <citation type="journal article" date="2015" name="Data Brief">
        <title>Shoot transcriptome of the giant reed, Arundo donax.</title>
        <authorList>
            <person name="Barrero R.A."/>
            <person name="Guerrero F.D."/>
            <person name="Moolhuijzen P."/>
            <person name="Goolsby J.A."/>
            <person name="Tidwell J."/>
            <person name="Bellgard S.E."/>
            <person name="Bellgard M.I."/>
        </authorList>
    </citation>
    <scope>NUCLEOTIDE SEQUENCE</scope>
    <source>
        <tissue evidence="1">Shoot tissue taken approximately 20 cm above the soil surface</tissue>
    </source>
</reference>